<dbReference type="Gene3D" id="3.40.390.10">
    <property type="entry name" value="Collagenase (Catalytic Domain)"/>
    <property type="match status" value="1"/>
</dbReference>
<dbReference type="OrthoDB" id="4297752at2"/>
<keyword evidence="2" id="KW-1133">Transmembrane helix</keyword>
<dbReference type="InterPro" id="IPR024079">
    <property type="entry name" value="MetalloPept_cat_dom_sf"/>
</dbReference>
<dbReference type="AlphaFoldDB" id="A0A641ATG7"/>
<sequence>MAGRWRDALLLAEPRRRRRVARLVRRLERLERKGTRPGPCDHRIADPVQAPAGERGHRRAATAVAVLVLLLGGLFVSSLLRDGMRGGGVFPDRPADAADAPLGTPSPGRGTAEGDSDAYAFTATQEGDAAPVTYDPCVPIHVVVDPRTMVKDGMRLLDEALERVREATGLVFVVDGLVEGSETAPEDGDKDADDLRGPDGGWAPVAVTWSDPGASPTLDDRVAGYAGSASVERDGHRWFVTGSVVLDGPQLEEILDRRGGWRSARAIVMHEVGHLVGLDHVDAPGQLMQPEGDGRLDEWGAGDRTGLAALGSGRCVDY</sequence>
<evidence type="ECO:0000313" key="4">
    <source>
        <dbReference type="Proteomes" id="UP001515100"/>
    </source>
</evidence>
<feature type="transmembrane region" description="Helical" evidence="2">
    <location>
        <begin position="60"/>
        <end position="80"/>
    </location>
</feature>
<gene>
    <name evidence="3" type="ORF">ESP62_002965</name>
</gene>
<dbReference type="Proteomes" id="UP001515100">
    <property type="component" value="Unassembled WGS sequence"/>
</dbReference>
<dbReference type="SUPFAM" id="SSF55486">
    <property type="entry name" value="Metalloproteases ('zincins'), catalytic domain"/>
    <property type="match status" value="1"/>
</dbReference>
<organism evidence="3 4">
    <name type="scientific">Aeromicrobium fastidiosum</name>
    <dbReference type="NCBI Taxonomy" id="52699"/>
    <lineage>
        <taxon>Bacteria</taxon>
        <taxon>Bacillati</taxon>
        <taxon>Actinomycetota</taxon>
        <taxon>Actinomycetes</taxon>
        <taxon>Propionibacteriales</taxon>
        <taxon>Nocardioidaceae</taxon>
        <taxon>Aeromicrobium</taxon>
    </lineage>
</organism>
<dbReference type="EMBL" id="SDPP02000001">
    <property type="protein sequence ID" value="KAA1380178.1"/>
    <property type="molecule type" value="Genomic_DNA"/>
</dbReference>
<evidence type="ECO:0000256" key="2">
    <source>
        <dbReference type="SAM" id="Phobius"/>
    </source>
</evidence>
<keyword evidence="4" id="KW-1185">Reference proteome</keyword>
<dbReference type="GO" id="GO:0008237">
    <property type="term" value="F:metallopeptidase activity"/>
    <property type="evidence" value="ECO:0007669"/>
    <property type="project" value="InterPro"/>
</dbReference>
<protein>
    <submittedName>
        <fullName evidence="3">Peptidase</fullName>
    </submittedName>
</protein>
<reference evidence="3" key="1">
    <citation type="submission" date="2019-09" db="EMBL/GenBank/DDBJ databases">
        <authorList>
            <person name="Li J."/>
        </authorList>
    </citation>
    <scope>NUCLEOTIDE SEQUENCE [LARGE SCALE GENOMIC DNA]</scope>
    <source>
        <strain evidence="3">NRBC 14897</strain>
    </source>
</reference>
<evidence type="ECO:0000256" key="1">
    <source>
        <dbReference type="SAM" id="MobiDB-lite"/>
    </source>
</evidence>
<feature type="region of interest" description="Disordered" evidence="1">
    <location>
        <begin position="91"/>
        <end position="115"/>
    </location>
</feature>
<accession>A0A641ATG7</accession>
<keyword evidence="2" id="KW-0812">Transmembrane</keyword>
<comment type="caution">
    <text evidence="3">The sequence shown here is derived from an EMBL/GenBank/DDBJ whole genome shotgun (WGS) entry which is preliminary data.</text>
</comment>
<dbReference type="RefSeq" id="WP_129180397.1">
    <property type="nucleotide sequence ID" value="NZ_JAGIOG010000001.1"/>
</dbReference>
<keyword evidence="2" id="KW-0472">Membrane</keyword>
<evidence type="ECO:0000313" key="3">
    <source>
        <dbReference type="EMBL" id="KAA1380178.1"/>
    </source>
</evidence>
<proteinExistence type="predicted"/>
<feature type="region of interest" description="Disordered" evidence="1">
    <location>
        <begin position="181"/>
        <end position="202"/>
    </location>
</feature>
<name>A0A641ATG7_9ACTN</name>